<evidence type="ECO:0000256" key="1">
    <source>
        <dbReference type="SAM" id="MobiDB-lite"/>
    </source>
</evidence>
<accession>A0A660C8H8</accession>
<organism evidence="2 3">
    <name type="scientific">Prauserella rugosa</name>
    <dbReference type="NCBI Taxonomy" id="43354"/>
    <lineage>
        <taxon>Bacteria</taxon>
        <taxon>Bacillati</taxon>
        <taxon>Actinomycetota</taxon>
        <taxon>Actinomycetes</taxon>
        <taxon>Pseudonocardiales</taxon>
        <taxon>Pseudonocardiaceae</taxon>
        <taxon>Prauserella</taxon>
    </lineage>
</organism>
<dbReference type="SUPFAM" id="SSF52540">
    <property type="entry name" value="P-loop containing nucleoside triphosphate hydrolases"/>
    <property type="match status" value="1"/>
</dbReference>
<keyword evidence="3" id="KW-1185">Reference proteome</keyword>
<proteinExistence type="predicted"/>
<evidence type="ECO:0000313" key="2">
    <source>
        <dbReference type="EMBL" id="TWH19910.1"/>
    </source>
</evidence>
<dbReference type="Proteomes" id="UP000317303">
    <property type="component" value="Unassembled WGS sequence"/>
</dbReference>
<dbReference type="Gene3D" id="3.40.50.300">
    <property type="entry name" value="P-loop containing nucleotide triphosphate hydrolases"/>
    <property type="match status" value="1"/>
</dbReference>
<comment type="caution">
    <text evidence="2">The sequence shown here is derived from an EMBL/GenBank/DDBJ whole genome shotgun (WGS) entry which is preliminary data.</text>
</comment>
<feature type="compositionally biased region" description="Basic and acidic residues" evidence="1">
    <location>
        <begin position="1"/>
        <end position="15"/>
    </location>
</feature>
<dbReference type="EMBL" id="VLJV01000001">
    <property type="protein sequence ID" value="TWH19910.1"/>
    <property type="molecule type" value="Genomic_DNA"/>
</dbReference>
<sequence>MSVSAEQRDTVDENATHVAVAPPGTPLSAARLHRVKKAYTTRSVAARIDADPSGYALLDGPEVVPHPGDVVLARIERLGNHTRLESPVSRRQTLFVGDEVLVAYGHRYAPDQFEAEVPADLGPAHLVAAGGVAALATAKHARIADATALRPLGLLTDDHGIVTLERFATHRLSVAADTARQSRRPTVVAVLGTSMNSGKSTTVSSLIRGATRSGLTVAAGKVTGTGAGGDPHGFADAGASAVLDFTDFGFPSTFRLEHAQVRGLLTALVRELSTPDVDVVVLEVADGLYQDETSRLVSDSVFREVVDRVVFAADGAAGAVGGAEVLTRAGVPVTAVSGVLTSAPLAMREAQSLLSVPVIETAALTEPDVVRAVL</sequence>
<dbReference type="InterPro" id="IPR027417">
    <property type="entry name" value="P-loop_NTPase"/>
</dbReference>
<evidence type="ECO:0000313" key="3">
    <source>
        <dbReference type="Proteomes" id="UP000317303"/>
    </source>
</evidence>
<dbReference type="AlphaFoldDB" id="A0A660C8H8"/>
<gene>
    <name evidence="2" type="ORF">JD82_01748</name>
</gene>
<name>A0A660C8H8_9PSEU</name>
<feature type="region of interest" description="Disordered" evidence="1">
    <location>
        <begin position="1"/>
        <end position="25"/>
    </location>
</feature>
<protein>
    <submittedName>
        <fullName evidence="2">Uncharacterized protein DUF1611</fullName>
    </submittedName>
</protein>
<reference evidence="2 3" key="1">
    <citation type="submission" date="2019-07" db="EMBL/GenBank/DDBJ databases">
        <title>R&amp;d 2014.</title>
        <authorList>
            <person name="Klenk H.-P."/>
        </authorList>
    </citation>
    <scope>NUCLEOTIDE SEQUENCE [LARGE SCALE GENOMIC DNA]</scope>
    <source>
        <strain evidence="2 3">DSM 43194</strain>
    </source>
</reference>